<dbReference type="AlphaFoldDB" id="A0A4P2Q1E0"/>
<organism evidence="2 3">
    <name type="scientific">Sorangium cellulosum</name>
    <name type="common">Polyangium cellulosum</name>
    <dbReference type="NCBI Taxonomy" id="56"/>
    <lineage>
        <taxon>Bacteria</taxon>
        <taxon>Pseudomonadati</taxon>
        <taxon>Myxococcota</taxon>
        <taxon>Polyangia</taxon>
        <taxon>Polyangiales</taxon>
        <taxon>Polyangiaceae</taxon>
        <taxon>Sorangium</taxon>
    </lineage>
</organism>
<dbReference type="Gene3D" id="1.25.40.10">
    <property type="entry name" value="Tetratricopeptide repeat domain"/>
    <property type="match status" value="1"/>
</dbReference>
<dbReference type="EMBL" id="CP012670">
    <property type="protein sequence ID" value="AUX22758.1"/>
    <property type="molecule type" value="Genomic_DNA"/>
</dbReference>
<dbReference type="Proteomes" id="UP000295781">
    <property type="component" value="Chromosome"/>
</dbReference>
<proteinExistence type="predicted"/>
<reference evidence="2 3" key="1">
    <citation type="submission" date="2015-09" db="EMBL/GenBank/DDBJ databases">
        <title>Sorangium comparison.</title>
        <authorList>
            <person name="Zaburannyi N."/>
            <person name="Bunk B."/>
            <person name="Overmann J."/>
            <person name="Mueller R."/>
        </authorList>
    </citation>
    <scope>NUCLEOTIDE SEQUENCE [LARGE SCALE GENOMIC DNA]</scope>
    <source>
        <strain evidence="2 3">So ceGT47</strain>
    </source>
</reference>
<dbReference type="SUPFAM" id="SSF48452">
    <property type="entry name" value="TPR-like"/>
    <property type="match status" value="1"/>
</dbReference>
<name>A0A4P2Q1E0_SORCE</name>
<evidence type="ECO:0000313" key="2">
    <source>
        <dbReference type="EMBL" id="AUX22758.1"/>
    </source>
</evidence>
<accession>A0A4P2Q1E0</accession>
<protein>
    <submittedName>
        <fullName evidence="2">Uncharacterized protein</fullName>
    </submittedName>
</protein>
<evidence type="ECO:0000313" key="3">
    <source>
        <dbReference type="Proteomes" id="UP000295781"/>
    </source>
</evidence>
<feature type="compositionally biased region" description="Basic and acidic residues" evidence="1">
    <location>
        <begin position="131"/>
        <end position="144"/>
    </location>
</feature>
<dbReference type="InterPro" id="IPR011990">
    <property type="entry name" value="TPR-like_helical_dom_sf"/>
</dbReference>
<feature type="compositionally biased region" description="Basic and acidic residues" evidence="1">
    <location>
        <begin position="21"/>
        <end position="48"/>
    </location>
</feature>
<feature type="region of interest" description="Disordered" evidence="1">
    <location>
        <begin position="1"/>
        <end position="144"/>
    </location>
</feature>
<evidence type="ECO:0000256" key="1">
    <source>
        <dbReference type="SAM" id="MobiDB-lite"/>
    </source>
</evidence>
<sequence>MERRTLTGQIDAARRAARVRRVPDKDREQAEEKSARREGDDAATRSDGDEGGAAEAAPARPPRGAPVVKDAGAEGDAEGSREAAQRVAEALGVGDEEEASAQAADEAAEAAPNRAARRRDEAVARRRKKKATGEELPKDKNARAKELLARRREQAAERRPVQLLPGEMVEDALSRMASGAGRWVKNNFHIVQWGFLAGLVALGGALFYMSRSEKEEAASSAALAAAVAADRGRVLAEDTRSDEEKELDVTRTFKTAEERSDTALAAYNKVVDEHAGTGAAILAKLGQAGVLLDKKDYAHALDAYSAVVSSPLAAADPDVKGRAIEGIGFAREGKGDLDGALASFKELEGIDTKGYKELALYHQARIHLAKGDSEKAKELLKGAHEKLQAPSADGRSFQFLEAVIEEMLRKIDPAAAPPRAMLGGPKGPSMTPEEIEELIRRARENAEKKAGDAQK</sequence>
<feature type="compositionally biased region" description="Low complexity" evidence="1">
    <location>
        <begin position="100"/>
        <end position="114"/>
    </location>
</feature>
<gene>
    <name evidence="2" type="ORF">SOCEGT47_032680</name>
</gene>